<dbReference type="GeneID" id="42053787"/>
<dbReference type="Gene3D" id="3.40.605.10">
    <property type="entry name" value="Aldehyde Dehydrogenase, Chain A, domain 1"/>
    <property type="match status" value="1"/>
</dbReference>
<dbReference type="GO" id="GO:0004029">
    <property type="term" value="F:aldehyde dehydrogenase (NAD+) activity"/>
    <property type="evidence" value="ECO:0007669"/>
    <property type="project" value="UniProtKB-EC"/>
</dbReference>
<dbReference type="EMBL" id="FJOF01000016">
    <property type="protein sequence ID" value="CZR49348.1"/>
    <property type="molecule type" value="Genomic_DNA"/>
</dbReference>
<dbReference type="GO" id="GO:0019413">
    <property type="term" value="P:acetate biosynthetic process"/>
    <property type="evidence" value="ECO:0007669"/>
    <property type="project" value="UniProtKB-ARBA"/>
</dbReference>
<evidence type="ECO:0000256" key="1">
    <source>
        <dbReference type="ARBA" id="ARBA00009986"/>
    </source>
</evidence>
<gene>
    <name evidence="9" type="ORF">FPRO_08911</name>
</gene>
<dbReference type="FunFam" id="3.40.605.10:FF:000026">
    <property type="entry name" value="Aldehyde dehydrogenase, putative"/>
    <property type="match status" value="1"/>
</dbReference>
<comment type="pathway">
    <text evidence="5">Alcohol metabolism; ethanol degradation; acetate from ethanol: step 2/2.</text>
</comment>
<dbReference type="InterPro" id="IPR016162">
    <property type="entry name" value="Ald_DH_N"/>
</dbReference>
<dbReference type="GO" id="GO:0005739">
    <property type="term" value="C:mitochondrion"/>
    <property type="evidence" value="ECO:0007669"/>
    <property type="project" value="UniProtKB-ARBA"/>
</dbReference>
<comment type="similarity">
    <text evidence="1">Belongs to the aldehyde dehydrogenase family.</text>
</comment>
<feature type="domain" description="Aldehyde dehydrogenase" evidence="8">
    <location>
        <begin position="32"/>
        <end position="505"/>
    </location>
</feature>
<dbReference type="PROSITE" id="PS00070">
    <property type="entry name" value="ALDEHYDE_DEHYDR_CYS"/>
    <property type="match status" value="1"/>
</dbReference>
<dbReference type="InterPro" id="IPR016161">
    <property type="entry name" value="Ald_DH/histidinol_DH"/>
</dbReference>
<evidence type="ECO:0000256" key="5">
    <source>
        <dbReference type="ARBA" id="ARBA00037885"/>
    </source>
</evidence>
<dbReference type="CDD" id="cd07091">
    <property type="entry name" value="ALDH_F1-2_Ald2-like"/>
    <property type="match status" value="1"/>
</dbReference>
<dbReference type="EC" id="1.2.1.3" evidence="4"/>
<dbReference type="InterPro" id="IPR016163">
    <property type="entry name" value="Ald_DH_C"/>
</dbReference>
<evidence type="ECO:0000313" key="9">
    <source>
        <dbReference type="EMBL" id="CZR49348.1"/>
    </source>
</evidence>
<dbReference type="Gene3D" id="3.40.309.10">
    <property type="entry name" value="Aldehyde Dehydrogenase, Chain A, domain 2"/>
    <property type="match status" value="1"/>
</dbReference>
<reference evidence="10" key="1">
    <citation type="journal article" date="2016" name="Genome Biol. Evol.">
        <title>Comparative 'omics' of the Fusarium fujikuroi species complex highlights differences in genetic potential and metabolite synthesis.</title>
        <authorList>
            <person name="Niehaus E.-M."/>
            <person name="Muensterkoetter M."/>
            <person name="Proctor R.H."/>
            <person name="Brown D.W."/>
            <person name="Sharon A."/>
            <person name="Idan Y."/>
            <person name="Oren-Young L."/>
            <person name="Sieber C.M."/>
            <person name="Novak O."/>
            <person name="Pencik A."/>
            <person name="Tarkowska D."/>
            <person name="Hromadova K."/>
            <person name="Freeman S."/>
            <person name="Maymon M."/>
            <person name="Elazar M."/>
            <person name="Youssef S.A."/>
            <person name="El-Shabrawy E.S.M."/>
            <person name="Shalaby A.B.A."/>
            <person name="Houterman P."/>
            <person name="Brock N.L."/>
            <person name="Burkhardt I."/>
            <person name="Tsavkelova E.A."/>
            <person name="Dickschat J.S."/>
            <person name="Galuszka P."/>
            <person name="Gueldener U."/>
            <person name="Tudzynski B."/>
        </authorList>
    </citation>
    <scope>NUCLEOTIDE SEQUENCE [LARGE SCALE GENOMIC DNA]</scope>
    <source>
        <strain evidence="10">ET1</strain>
    </source>
</reference>
<keyword evidence="2" id="KW-0560">Oxidoreductase</keyword>
<name>A0A1L7W9Q9_FUSPR</name>
<proteinExistence type="inferred from homology"/>
<dbReference type="FunFam" id="3.40.605.10:FF:000011">
    <property type="entry name" value="ALD5p Mitochondrial aldehyde dehydrogenase"/>
    <property type="match status" value="1"/>
</dbReference>
<dbReference type="AlphaFoldDB" id="A0A1L7W9Q9"/>
<evidence type="ECO:0000256" key="2">
    <source>
        <dbReference type="ARBA" id="ARBA00023002"/>
    </source>
</evidence>
<organism evidence="9 10">
    <name type="scientific">Fusarium proliferatum (strain ET1)</name>
    <name type="common">Orchid endophyte fungus</name>
    <dbReference type="NCBI Taxonomy" id="1227346"/>
    <lineage>
        <taxon>Eukaryota</taxon>
        <taxon>Fungi</taxon>
        <taxon>Dikarya</taxon>
        <taxon>Ascomycota</taxon>
        <taxon>Pezizomycotina</taxon>
        <taxon>Sordariomycetes</taxon>
        <taxon>Hypocreomycetidae</taxon>
        <taxon>Hypocreales</taxon>
        <taxon>Nectriaceae</taxon>
        <taxon>Fusarium</taxon>
        <taxon>Fusarium fujikuroi species complex</taxon>
    </lineage>
</organism>
<evidence type="ECO:0000256" key="4">
    <source>
        <dbReference type="ARBA" id="ARBA00024226"/>
    </source>
</evidence>
<sequence length="513" mass="55417">MPLTSDLCLPDGKSYNQPLGLFIDNEFRESINGKTFEVVNPSTEEVIAHVSEAGEKDVDLAVAAARRAFKGPWCTTSPEDRGKLLRRVADLIEENLDLLAKVETLNNGKAQQWAIGDVKHCVSVFNYYAGWADKMEGKVIDVDTERFNFTKREPFGVCGLIVPWNAPLVLMSWKVAPALAAGNTVVVKTSELTPLSALLLANLFRQAGAPAGIFNVISGFGAVAGAALASHMDVDKISFTGSTATGRAIMQAAAKSNLKPVTLELGGKGPNIVFDDADFDAAVEWVTFGIFYSSGQVCCAGSRVYVQAGIYGRFLKALRARVAQIQVGDPFDINTFHGPQTSKSQFDRILGHLSPPVSHFSVKKLIVNRYIKSGVDDGAKIEAGGSRWGDKGFFVEPTIFSGASHDMKIMRDEIFGPVCVVSRFETQDEVVQAANATSYGLASGVHTRNIDRALNVSNLLETGTVWVNQYNTIHHQLPFGGYKESGIGRELGAAVLESYTTIKTVSVRLSGTQ</sequence>
<dbReference type="RefSeq" id="XP_031089850.1">
    <property type="nucleotide sequence ID" value="XM_031224608.1"/>
</dbReference>
<evidence type="ECO:0000256" key="6">
    <source>
        <dbReference type="ARBA" id="ARBA00044146"/>
    </source>
</evidence>
<keyword evidence="10" id="KW-1185">Reference proteome</keyword>
<dbReference type="Pfam" id="PF00171">
    <property type="entry name" value="Aldedh"/>
    <property type="match status" value="1"/>
</dbReference>
<dbReference type="SUPFAM" id="SSF53720">
    <property type="entry name" value="ALDH-like"/>
    <property type="match status" value="1"/>
</dbReference>
<evidence type="ECO:0000259" key="8">
    <source>
        <dbReference type="Pfam" id="PF00171"/>
    </source>
</evidence>
<protein>
    <recommendedName>
        <fullName evidence="6">Aldehyde dehydrogenase</fullName>
        <ecNumber evidence="4">1.2.1.3</ecNumber>
    </recommendedName>
</protein>
<evidence type="ECO:0000256" key="7">
    <source>
        <dbReference type="ARBA" id="ARBA00049194"/>
    </source>
</evidence>
<dbReference type="VEuPathDB" id="FungiDB:FPRO_08911"/>
<dbReference type="InterPro" id="IPR016160">
    <property type="entry name" value="Ald_DH_CS_CYS"/>
</dbReference>
<comment type="caution">
    <text evidence="9">The sequence shown here is derived from an EMBL/GenBank/DDBJ whole genome shotgun (WGS) entry which is preliminary data.</text>
</comment>
<dbReference type="PANTHER" id="PTHR11699">
    <property type="entry name" value="ALDEHYDE DEHYDROGENASE-RELATED"/>
    <property type="match status" value="1"/>
</dbReference>
<keyword evidence="3" id="KW-0520">NAD</keyword>
<dbReference type="InterPro" id="IPR015590">
    <property type="entry name" value="Aldehyde_DH_dom"/>
</dbReference>
<accession>A0A1L7W9Q9</accession>
<dbReference type="Proteomes" id="UP000183971">
    <property type="component" value="Unassembled WGS sequence"/>
</dbReference>
<evidence type="ECO:0000256" key="3">
    <source>
        <dbReference type="ARBA" id="ARBA00023027"/>
    </source>
</evidence>
<evidence type="ECO:0000313" key="10">
    <source>
        <dbReference type="Proteomes" id="UP000183971"/>
    </source>
</evidence>
<comment type="catalytic activity">
    <reaction evidence="7">
        <text>an aldehyde + NAD(+) + H2O = a carboxylate + NADH + 2 H(+)</text>
        <dbReference type="Rhea" id="RHEA:16185"/>
        <dbReference type="ChEBI" id="CHEBI:15377"/>
        <dbReference type="ChEBI" id="CHEBI:15378"/>
        <dbReference type="ChEBI" id="CHEBI:17478"/>
        <dbReference type="ChEBI" id="CHEBI:29067"/>
        <dbReference type="ChEBI" id="CHEBI:57540"/>
        <dbReference type="ChEBI" id="CHEBI:57945"/>
        <dbReference type="EC" id="1.2.1.3"/>
    </reaction>
</comment>
<dbReference type="FunFam" id="3.40.309.10:FF:000001">
    <property type="entry name" value="Mitochondrial aldehyde dehydrogenase 2"/>
    <property type="match status" value="1"/>
</dbReference>